<keyword evidence="1" id="KW-0472">Membrane</keyword>
<proteinExistence type="predicted"/>
<evidence type="ECO:0000313" key="2">
    <source>
        <dbReference type="EMBL" id="CAK9042788.1"/>
    </source>
</evidence>
<keyword evidence="1" id="KW-0812">Transmembrane</keyword>
<protein>
    <submittedName>
        <fullName evidence="2">Uncharacterized protein</fullName>
    </submittedName>
</protein>
<name>A0ABP0LV19_9DINO</name>
<accession>A0ABP0LV19</accession>
<keyword evidence="3" id="KW-1185">Reference proteome</keyword>
<dbReference type="Proteomes" id="UP001642484">
    <property type="component" value="Unassembled WGS sequence"/>
</dbReference>
<gene>
    <name evidence="2" type="ORF">CCMP2556_LOCUS22725</name>
</gene>
<dbReference type="EMBL" id="CAXAMN010014224">
    <property type="protein sequence ID" value="CAK9042788.1"/>
    <property type="molecule type" value="Genomic_DNA"/>
</dbReference>
<evidence type="ECO:0000256" key="1">
    <source>
        <dbReference type="SAM" id="Phobius"/>
    </source>
</evidence>
<organism evidence="2 3">
    <name type="scientific">Durusdinium trenchii</name>
    <dbReference type="NCBI Taxonomy" id="1381693"/>
    <lineage>
        <taxon>Eukaryota</taxon>
        <taxon>Sar</taxon>
        <taxon>Alveolata</taxon>
        <taxon>Dinophyceae</taxon>
        <taxon>Suessiales</taxon>
        <taxon>Symbiodiniaceae</taxon>
        <taxon>Durusdinium</taxon>
    </lineage>
</organism>
<reference evidence="2 3" key="1">
    <citation type="submission" date="2024-02" db="EMBL/GenBank/DDBJ databases">
        <authorList>
            <person name="Chen Y."/>
            <person name="Shah S."/>
            <person name="Dougan E. K."/>
            <person name="Thang M."/>
            <person name="Chan C."/>
        </authorList>
    </citation>
    <scope>NUCLEOTIDE SEQUENCE [LARGE SCALE GENOMIC DNA]</scope>
</reference>
<comment type="caution">
    <text evidence="2">The sequence shown here is derived from an EMBL/GenBank/DDBJ whole genome shotgun (WGS) entry which is preliminary data.</text>
</comment>
<evidence type="ECO:0000313" key="3">
    <source>
        <dbReference type="Proteomes" id="UP001642484"/>
    </source>
</evidence>
<keyword evidence="1" id="KW-1133">Transmembrane helix</keyword>
<feature type="transmembrane region" description="Helical" evidence="1">
    <location>
        <begin position="243"/>
        <end position="264"/>
    </location>
</feature>
<sequence>MTEQVGLKIITLSPLEIHFSQTRIRSEFQDGRSLQMALDKIEDKEVNFDEDALLLVTPFPRIEVTRWRCKLRDETGAARVDANGMELYSQEERWFSFDNRRLWCLQIRKENRPVQSCPHQKGTQSWQLRAAVKKWPKKVYCEVFEISQTLAKTRELRKFDTRTFGLSVLVGRREELNLEKWCWKTEVGLPVETAPEEGVALSALRQRKGLETERGQISWRHQRKSRRHEDEYEETQKFSALEILRGLLLFMIIYLGLRVCVILFQKYRLNMSMSSNSTVGVNISL</sequence>